<feature type="transmembrane region" description="Helical" evidence="1">
    <location>
        <begin position="52"/>
        <end position="70"/>
    </location>
</feature>
<dbReference type="PIRSF" id="PIRSF032162">
    <property type="entry name" value="UCP032162_imp"/>
    <property type="match status" value="1"/>
</dbReference>
<keyword evidence="1" id="KW-0472">Membrane</keyword>
<proteinExistence type="predicted"/>
<dbReference type="Pfam" id="PF10003">
    <property type="entry name" value="DUF2244"/>
    <property type="match status" value="1"/>
</dbReference>
<keyword evidence="3" id="KW-1185">Reference proteome</keyword>
<organism evidence="2 3">
    <name type="scientific">Neoroseomonas terrae</name>
    <dbReference type="NCBI Taxonomy" id="424799"/>
    <lineage>
        <taxon>Bacteria</taxon>
        <taxon>Pseudomonadati</taxon>
        <taxon>Pseudomonadota</taxon>
        <taxon>Alphaproteobacteria</taxon>
        <taxon>Acetobacterales</taxon>
        <taxon>Acetobacteraceae</taxon>
        <taxon>Neoroseomonas</taxon>
    </lineage>
</organism>
<dbReference type="InterPro" id="IPR019253">
    <property type="entry name" value="DUF2244_TM"/>
</dbReference>
<comment type="caution">
    <text evidence="2">The sequence shown here is derived from an EMBL/GenBank/DDBJ whole genome shotgun (WGS) entry which is preliminary data.</text>
</comment>
<dbReference type="InterPro" id="IPR016990">
    <property type="entry name" value="UCP032162_TM"/>
</dbReference>
<feature type="transmembrane region" description="Helical" evidence="1">
    <location>
        <begin position="27"/>
        <end position="46"/>
    </location>
</feature>
<evidence type="ECO:0000256" key="1">
    <source>
        <dbReference type="SAM" id="Phobius"/>
    </source>
</evidence>
<name>A0ABS5EDP5_9PROT</name>
<evidence type="ECO:0000313" key="3">
    <source>
        <dbReference type="Proteomes" id="UP000698752"/>
    </source>
</evidence>
<keyword evidence="1" id="KW-0812">Transmembrane</keyword>
<dbReference type="RefSeq" id="WP_211866838.1">
    <property type="nucleotide sequence ID" value="NZ_JAAEDI010000005.1"/>
</dbReference>
<reference evidence="3" key="1">
    <citation type="journal article" date="2021" name="Syst. Appl. Microbiol.">
        <title>Roseomonas hellenica sp. nov., isolated from roots of wild-growing Alkanna tinctoria.</title>
        <authorList>
            <person name="Rat A."/>
            <person name="Naranjo H.D."/>
            <person name="Lebbe L."/>
            <person name="Cnockaert M."/>
            <person name="Krigas N."/>
            <person name="Grigoriadou K."/>
            <person name="Maloupa E."/>
            <person name="Willems A."/>
        </authorList>
    </citation>
    <scope>NUCLEOTIDE SEQUENCE [LARGE SCALE GENOMIC DNA]</scope>
    <source>
        <strain evidence="3">LMG 31159</strain>
    </source>
</reference>
<gene>
    <name evidence="2" type="ORF">GXW78_05580</name>
</gene>
<sequence length="167" mass="18304">MAPPADPVLFQAICTPPRSFSRGLFRVLAGLLAVLATLTATVFLIIGAWPVLPFLGLEVCFALGMVVFHARRTARISEIILLTADRLTVTRTDARGRREEVMLDPYWARSIYIPRPAHAGVLRLESRGRGAEIGQHLGGDEKVSLHEALSAALARAKQPVFDNPQLR</sequence>
<evidence type="ECO:0000313" key="2">
    <source>
        <dbReference type="EMBL" id="MBR0649124.1"/>
    </source>
</evidence>
<dbReference type="EMBL" id="JAAEDI010000005">
    <property type="protein sequence ID" value="MBR0649124.1"/>
    <property type="molecule type" value="Genomic_DNA"/>
</dbReference>
<accession>A0ABS5EDP5</accession>
<keyword evidence="1" id="KW-1133">Transmembrane helix</keyword>
<dbReference type="Proteomes" id="UP000698752">
    <property type="component" value="Unassembled WGS sequence"/>
</dbReference>
<protein>
    <submittedName>
        <fullName evidence="2">DUF2244 domain-containing protein</fullName>
    </submittedName>
</protein>